<evidence type="ECO:0000256" key="6">
    <source>
        <dbReference type="ARBA" id="ARBA00023098"/>
    </source>
</evidence>
<dbReference type="RefSeq" id="WP_269559008.1">
    <property type="nucleotide sequence ID" value="NZ_CP114767.1"/>
</dbReference>
<reference evidence="8 9" key="1">
    <citation type="submission" date="2022-12" db="EMBL/GenBank/DDBJ databases">
        <title>Hymenobacter canadensis sp. nov. isolated from lake water of the Cambridge Bay, Canada.</title>
        <authorList>
            <person name="Kim W.H."/>
            <person name="Lee Y.M."/>
        </authorList>
    </citation>
    <scope>NUCLEOTIDE SEQUENCE [LARGE SCALE GENOMIC DNA]</scope>
    <source>
        <strain evidence="8 9">PAMC 29467</strain>
    </source>
</reference>
<dbReference type="PANTHER" id="PTHR43856:SF1">
    <property type="entry name" value="MITOCHONDRIAL CARDIOLIPIN HYDROLASE"/>
    <property type="match status" value="1"/>
</dbReference>
<dbReference type="EMBL" id="CP114767">
    <property type="protein sequence ID" value="WBA40922.1"/>
    <property type="molecule type" value="Genomic_DNA"/>
</dbReference>
<dbReference type="Proteomes" id="UP001211005">
    <property type="component" value="Chromosome"/>
</dbReference>
<sequence>MNPRPDSPTDLLQHFQRAFADSTLSPDEARQLRQRLTERARHPAGLADLRHRLFGLARDRFNNFQDKAVVEWLEAASALLLPAPAPAAARATHTEVYFSPNDDCVAAIRRFLGQAARQLDICVFTIADDRLTDAVLAAHRRGVRVRLLTDNDKLHDRGSDVRQLHAAGLPIRVDRTDNHMHHKFAVADRRTVLTGSYNWTRSAAELNQENLLTSDDETLVMRYANEFDKLWNALEEFRG</sequence>
<keyword evidence="9" id="KW-1185">Reference proteome</keyword>
<dbReference type="EC" id="3.1.4.4" evidence="3"/>
<keyword evidence="4" id="KW-0378">Hydrolase</keyword>
<proteinExistence type="inferred from homology"/>
<keyword evidence="6" id="KW-0443">Lipid metabolism</keyword>
<evidence type="ECO:0000259" key="7">
    <source>
        <dbReference type="PROSITE" id="PS50035"/>
    </source>
</evidence>
<gene>
    <name evidence="8" type="ORF">O3303_13950</name>
</gene>
<dbReference type="InterPro" id="IPR001736">
    <property type="entry name" value="PLipase_D/transphosphatidylase"/>
</dbReference>
<keyword evidence="5" id="KW-0442">Lipid degradation</keyword>
<dbReference type="Gene3D" id="3.30.870.10">
    <property type="entry name" value="Endonuclease Chain A"/>
    <property type="match status" value="1"/>
</dbReference>
<comment type="catalytic activity">
    <reaction evidence="1">
        <text>a 1,2-diacyl-sn-glycero-3-phosphocholine + H2O = a 1,2-diacyl-sn-glycero-3-phosphate + choline + H(+)</text>
        <dbReference type="Rhea" id="RHEA:14445"/>
        <dbReference type="ChEBI" id="CHEBI:15354"/>
        <dbReference type="ChEBI" id="CHEBI:15377"/>
        <dbReference type="ChEBI" id="CHEBI:15378"/>
        <dbReference type="ChEBI" id="CHEBI:57643"/>
        <dbReference type="ChEBI" id="CHEBI:58608"/>
        <dbReference type="EC" id="3.1.4.4"/>
    </reaction>
</comment>
<evidence type="ECO:0000313" key="9">
    <source>
        <dbReference type="Proteomes" id="UP001211005"/>
    </source>
</evidence>
<dbReference type="InterPro" id="IPR025202">
    <property type="entry name" value="PLD-like_dom"/>
</dbReference>
<evidence type="ECO:0000256" key="2">
    <source>
        <dbReference type="ARBA" id="ARBA00008664"/>
    </source>
</evidence>
<evidence type="ECO:0000256" key="4">
    <source>
        <dbReference type="ARBA" id="ARBA00022801"/>
    </source>
</evidence>
<evidence type="ECO:0000256" key="3">
    <source>
        <dbReference type="ARBA" id="ARBA00012027"/>
    </source>
</evidence>
<evidence type="ECO:0000256" key="5">
    <source>
        <dbReference type="ARBA" id="ARBA00022963"/>
    </source>
</evidence>
<organism evidence="8 9">
    <name type="scientific">Hymenobacter canadensis</name>
    <dbReference type="NCBI Taxonomy" id="2999067"/>
    <lineage>
        <taxon>Bacteria</taxon>
        <taxon>Pseudomonadati</taxon>
        <taxon>Bacteroidota</taxon>
        <taxon>Cytophagia</taxon>
        <taxon>Cytophagales</taxon>
        <taxon>Hymenobacteraceae</taxon>
        <taxon>Hymenobacter</taxon>
    </lineage>
</organism>
<protein>
    <recommendedName>
        <fullName evidence="3">phospholipase D</fullName>
        <ecNumber evidence="3">3.1.4.4</ecNumber>
    </recommendedName>
</protein>
<comment type="similarity">
    <text evidence="2">Belongs to the phospholipase D family.</text>
</comment>
<name>A0ABY7LKF3_9BACT</name>
<dbReference type="Pfam" id="PF13091">
    <property type="entry name" value="PLDc_2"/>
    <property type="match status" value="1"/>
</dbReference>
<accession>A0ABY7LKF3</accession>
<evidence type="ECO:0000313" key="8">
    <source>
        <dbReference type="EMBL" id="WBA40922.1"/>
    </source>
</evidence>
<dbReference type="PROSITE" id="PS50035">
    <property type="entry name" value="PLD"/>
    <property type="match status" value="1"/>
</dbReference>
<dbReference type="CDD" id="cd09171">
    <property type="entry name" value="PLDc_vPLD6_like"/>
    <property type="match status" value="1"/>
</dbReference>
<evidence type="ECO:0000256" key="1">
    <source>
        <dbReference type="ARBA" id="ARBA00000798"/>
    </source>
</evidence>
<dbReference type="InterPro" id="IPR051406">
    <property type="entry name" value="PLD_domain"/>
</dbReference>
<dbReference type="SUPFAM" id="SSF56024">
    <property type="entry name" value="Phospholipase D/nuclease"/>
    <property type="match status" value="1"/>
</dbReference>
<feature type="domain" description="PLD phosphodiesterase" evidence="7">
    <location>
        <begin position="176"/>
        <end position="203"/>
    </location>
</feature>
<dbReference type="PANTHER" id="PTHR43856">
    <property type="entry name" value="CARDIOLIPIN HYDROLASE"/>
    <property type="match status" value="1"/>
</dbReference>